<name>M1K5D8_ENCCN</name>
<organism evidence="2">
    <name type="scientific">Encephalitozoon cuniculi</name>
    <name type="common">Microsporidian parasite</name>
    <dbReference type="NCBI Taxonomy" id="6035"/>
    <lineage>
        <taxon>Eukaryota</taxon>
        <taxon>Fungi</taxon>
        <taxon>Fungi incertae sedis</taxon>
        <taxon>Microsporidia</taxon>
        <taxon>Unikaryonidae</taxon>
        <taxon>Encephalitozoon</taxon>
    </lineage>
</organism>
<evidence type="ECO:0000313" key="2">
    <source>
        <dbReference type="EMBL" id="AGE96213.1"/>
    </source>
</evidence>
<sequence>MFLKKLLWMATKNEALVHTTKSYTMYNTTFESKNATKLVFTQTIEAYSFLKKIKHDTIISLYRLNVEKGYLITRRLLPFCSVFKRETKEFNKYIAFKIAQALVFLHDKCGVVHGNIVKDSLFFNEEGRVVLGGFEKSRKSSAFDEDNIMFSNLVEELVGIDASLADFVKNKGLCSDIFFDLDIAFFGYRSFTVDQKLDFISGMKKNKNELIDIHKRRVSWMVLADISSSTSKDFKTLAVDFVLSFDVPDMEEFLPPLFSILDTGIRLYLLRNPEKYIDRITTLDPVVKSLSLGIKCKDKLLREETVVFIKENIGMVSKRQQSEILETMYSYVSDDQGMVLVLRFLRDVRPAFKKTDVVYRILCKYLIQSKAKAQVLDTMEIFYKSFDNFKMTTELLPLLCGYLSNRSVQPAVFSLIEKILSHLKEHKGEIVDKEWGIGSIKNIFKPKSSTHQGIACVEEVETQSVKTPSKPAQDYGESKDLVDGWDEPW</sequence>
<proteinExistence type="predicted"/>
<dbReference type="EMBL" id="KC513614">
    <property type="protein sequence ID" value="AGE96213.1"/>
    <property type="molecule type" value="Genomic_DNA"/>
</dbReference>
<dbReference type="VEuPathDB" id="MicrosporidiaDB:AEWD_090180"/>
<evidence type="ECO:0000256" key="1">
    <source>
        <dbReference type="SAM" id="MobiDB-lite"/>
    </source>
</evidence>
<feature type="region of interest" description="Disordered" evidence="1">
    <location>
        <begin position="463"/>
        <end position="489"/>
    </location>
</feature>
<protein>
    <recommendedName>
        <fullName evidence="3">Protein kinase domain-containing protein</fullName>
    </recommendedName>
</protein>
<dbReference type="InterPro" id="IPR011009">
    <property type="entry name" value="Kinase-like_dom_sf"/>
</dbReference>
<dbReference type="Gene3D" id="1.10.510.10">
    <property type="entry name" value="Transferase(Phosphotransferase) domain 1"/>
    <property type="match status" value="1"/>
</dbReference>
<accession>M1K5D8</accession>
<dbReference type="SUPFAM" id="SSF56112">
    <property type="entry name" value="Protein kinase-like (PK-like)"/>
    <property type="match status" value="1"/>
</dbReference>
<dbReference type="VEuPathDB" id="MicrosporidiaDB:AEWQ_090190"/>
<dbReference type="VEuPathDB" id="MicrosporidiaDB:M970_090180"/>
<evidence type="ECO:0008006" key="3">
    <source>
        <dbReference type="Google" id="ProtNLM"/>
    </source>
</evidence>
<reference evidence="2" key="1">
    <citation type="journal article" date="2013" name="Eukaryot. Cell">
        <title>Extremely Reduced Levels of Heterozygosity in the Vertebrate Pathogen Encephalitozoon cuniculi.</title>
        <authorList>
            <person name="Selman M."/>
            <person name="Sak B."/>
            <person name="Kvac M."/>
            <person name="Farinelli L."/>
            <person name="Weiss L.M."/>
            <person name="Corradi N."/>
        </authorList>
    </citation>
    <scope>NUCLEOTIDE SEQUENCE</scope>
</reference>
<gene>
    <name evidence="2" type="ORF">ECU09_0180</name>
</gene>
<dbReference type="VEuPathDB" id="MicrosporidiaDB:AEWR_090180"/>
<dbReference type="AlphaFoldDB" id="M1K5D8"/>
<dbReference type="VEuPathDB" id="MicrosporidiaDB:ECU09_0180"/>